<proteinExistence type="predicted"/>
<feature type="non-terminal residue" evidence="1">
    <location>
        <position position="1"/>
    </location>
</feature>
<organism evidence="1">
    <name type="scientific">marine metagenome</name>
    <dbReference type="NCBI Taxonomy" id="408172"/>
    <lineage>
        <taxon>unclassified sequences</taxon>
        <taxon>metagenomes</taxon>
        <taxon>ecological metagenomes</taxon>
    </lineage>
</organism>
<dbReference type="EMBL" id="UINC01163703">
    <property type="protein sequence ID" value="SVD64153.1"/>
    <property type="molecule type" value="Genomic_DNA"/>
</dbReference>
<gene>
    <name evidence="1" type="ORF">METZ01_LOCUS417007</name>
</gene>
<reference evidence="1" key="1">
    <citation type="submission" date="2018-05" db="EMBL/GenBank/DDBJ databases">
        <authorList>
            <person name="Lanie J.A."/>
            <person name="Ng W.-L."/>
            <person name="Kazmierczak K.M."/>
            <person name="Andrzejewski T.M."/>
            <person name="Davidsen T.M."/>
            <person name="Wayne K.J."/>
            <person name="Tettelin H."/>
            <person name="Glass J.I."/>
            <person name="Rusch D."/>
            <person name="Podicherti R."/>
            <person name="Tsui H.-C.T."/>
            <person name="Winkler M.E."/>
        </authorList>
    </citation>
    <scope>NUCLEOTIDE SEQUENCE</scope>
</reference>
<feature type="non-terminal residue" evidence="1">
    <location>
        <position position="234"/>
    </location>
</feature>
<dbReference type="AlphaFoldDB" id="A0A382WZJ9"/>
<protein>
    <recommendedName>
        <fullName evidence="2">Methyltransferase type 11 domain-containing protein</fullName>
    </recommendedName>
</protein>
<dbReference type="Pfam" id="PF13489">
    <property type="entry name" value="Methyltransf_23"/>
    <property type="match status" value="1"/>
</dbReference>
<dbReference type="InterPro" id="IPR029063">
    <property type="entry name" value="SAM-dependent_MTases_sf"/>
</dbReference>
<dbReference type="PANTHER" id="PTHR43861">
    <property type="entry name" value="TRANS-ACONITATE 2-METHYLTRANSFERASE-RELATED"/>
    <property type="match status" value="1"/>
</dbReference>
<dbReference type="PANTHER" id="PTHR43861:SF6">
    <property type="entry name" value="METHYLTRANSFERASE TYPE 11"/>
    <property type="match status" value="1"/>
</dbReference>
<sequence length="234" mass="27084">MDIREVNNFGCIEEEVNHWWIRTRFNYINEIIKYHNSKNINIVEYGCGTCNNIYYLLKISPYSSIIKSIIGIDPNLTNLEIPYWAIDSNCSLKNSFSSTNKADIVLAMDVLEHIHDDHSALIEWKKTLKPNGLLLISVPAFQHLWSRHDLFLGHYKRYNKKGLNELAESVGFQTVKIHYAFSFIYPAVLLLRKCLPQKYNSNSDLKKSNKLINIILKLLGYLEYKAGGSNYFGT</sequence>
<dbReference type="Gene3D" id="3.40.50.150">
    <property type="entry name" value="Vaccinia Virus protein VP39"/>
    <property type="match status" value="1"/>
</dbReference>
<accession>A0A382WZJ9</accession>
<name>A0A382WZJ9_9ZZZZ</name>
<evidence type="ECO:0008006" key="2">
    <source>
        <dbReference type="Google" id="ProtNLM"/>
    </source>
</evidence>
<evidence type="ECO:0000313" key="1">
    <source>
        <dbReference type="EMBL" id="SVD64153.1"/>
    </source>
</evidence>
<dbReference type="SUPFAM" id="SSF53335">
    <property type="entry name" value="S-adenosyl-L-methionine-dependent methyltransferases"/>
    <property type="match status" value="1"/>
</dbReference>